<dbReference type="InterPro" id="IPR027417">
    <property type="entry name" value="P-loop_NTPase"/>
</dbReference>
<keyword evidence="2" id="KW-1185">Reference proteome</keyword>
<dbReference type="AlphaFoldDB" id="A0A7J7NXX5"/>
<evidence type="ECO:0000313" key="2">
    <source>
        <dbReference type="Proteomes" id="UP000541444"/>
    </source>
</evidence>
<dbReference type="OrthoDB" id="1725423at2759"/>
<dbReference type="EMBL" id="JACGCM010000445">
    <property type="protein sequence ID" value="KAF6172056.1"/>
    <property type="molecule type" value="Genomic_DNA"/>
</dbReference>
<dbReference type="Proteomes" id="UP000541444">
    <property type="component" value="Unassembled WGS sequence"/>
</dbReference>
<sequence>MVIASFYGLRASFYTDASSIATVIDATIVTLGCNTTPLAKLSQHPRNNSIREALIDQLQSSYHQWESIPSNTREWIHVTKEILGVCESIEWQRNRIEIDALQIISSATQIVSSIVGAVGALEQASRNLVDAPKKLRNLEEFVFEFETLTPRVKHRHIYKLHNPQLEHQIQSLNGLIERLHPNISKARKIVSRSRIKKLAKPQKLVEKVIDLTADTPVLRLRIHGDHGYPISNKCHYVKSLLDQDEGFHRVILIVGLSGIGKSCLARQVASEPSNEVRTWCC</sequence>
<dbReference type="SUPFAM" id="SSF52540">
    <property type="entry name" value="P-loop containing nucleoside triphosphate hydrolases"/>
    <property type="match status" value="1"/>
</dbReference>
<protein>
    <submittedName>
        <fullName evidence="1">Uncharacterized protein</fullName>
    </submittedName>
</protein>
<reference evidence="1 2" key="1">
    <citation type="journal article" date="2020" name="IScience">
        <title>Genome Sequencing of the Endangered Kingdonia uniflora (Circaeasteraceae, Ranunculales) Reveals Potential Mechanisms of Evolutionary Specialization.</title>
        <authorList>
            <person name="Sun Y."/>
            <person name="Deng T."/>
            <person name="Zhang A."/>
            <person name="Moore M.J."/>
            <person name="Landis J.B."/>
            <person name="Lin N."/>
            <person name="Zhang H."/>
            <person name="Zhang X."/>
            <person name="Huang J."/>
            <person name="Zhang X."/>
            <person name="Sun H."/>
            <person name="Wang H."/>
        </authorList>
    </citation>
    <scope>NUCLEOTIDE SEQUENCE [LARGE SCALE GENOMIC DNA]</scope>
    <source>
        <strain evidence="1">TB1705</strain>
        <tissue evidence="1">Leaf</tissue>
    </source>
</reference>
<dbReference type="PANTHER" id="PTHR19851:SF7">
    <property type="entry name" value="F-BOX DOMAIN-CONTAINING PROTEIN"/>
    <property type="match status" value="1"/>
</dbReference>
<evidence type="ECO:0000313" key="1">
    <source>
        <dbReference type="EMBL" id="KAF6172056.1"/>
    </source>
</evidence>
<organism evidence="1 2">
    <name type="scientific">Kingdonia uniflora</name>
    <dbReference type="NCBI Taxonomy" id="39325"/>
    <lineage>
        <taxon>Eukaryota</taxon>
        <taxon>Viridiplantae</taxon>
        <taxon>Streptophyta</taxon>
        <taxon>Embryophyta</taxon>
        <taxon>Tracheophyta</taxon>
        <taxon>Spermatophyta</taxon>
        <taxon>Magnoliopsida</taxon>
        <taxon>Ranunculales</taxon>
        <taxon>Circaeasteraceae</taxon>
        <taxon>Kingdonia</taxon>
    </lineage>
</organism>
<dbReference type="PANTHER" id="PTHR19851">
    <property type="entry name" value="OS02G0203500 PROTEIN"/>
    <property type="match status" value="1"/>
</dbReference>
<comment type="caution">
    <text evidence="1">The sequence shown here is derived from an EMBL/GenBank/DDBJ whole genome shotgun (WGS) entry which is preliminary data.</text>
</comment>
<proteinExistence type="predicted"/>
<accession>A0A7J7NXX5</accession>
<name>A0A7J7NXX5_9MAGN</name>
<dbReference type="Gene3D" id="3.40.50.300">
    <property type="entry name" value="P-loop containing nucleotide triphosphate hydrolases"/>
    <property type="match status" value="1"/>
</dbReference>
<gene>
    <name evidence="1" type="ORF">GIB67_029474</name>
</gene>